<dbReference type="KEGG" id="fer:FNB15_03045"/>
<name>A0A516GXU6_9PROT</name>
<dbReference type="EMBL" id="CP041636">
    <property type="protein sequence ID" value="QDO96315.1"/>
    <property type="molecule type" value="Genomic_DNA"/>
</dbReference>
<dbReference type="AlphaFoldDB" id="A0A516GXU6"/>
<dbReference type="InterPro" id="IPR001509">
    <property type="entry name" value="Epimerase_deHydtase"/>
</dbReference>
<comment type="similarity">
    <text evidence="2">Belongs to the NAD(P)-dependent epimerase/dehydratase family.</text>
</comment>
<dbReference type="SUPFAM" id="SSF51735">
    <property type="entry name" value="NAD(P)-binding Rossmann-fold domains"/>
    <property type="match status" value="1"/>
</dbReference>
<accession>A0A516GXU6</accession>
<feature type="domain" description="NAD-dependent epimerase/dehydratase" evidence="3">
    <location>
        <begin position="3"/>
        <end position="291"/>
    </location>
</feature>
<organism evidence="4 5">
    <name type="scientific">Ferrovibrio terrae</name>
    <dbReference type="NCBI Taxonomy" id="2594003"/>
    <lineage>
        <taxon>Bacteria</taxon>
        <taxon>Pseudomonadati</taxon>
        <taxon>Pseudomonadota</taxon>
        <taxon>Alphaproteobacteria</taxon>
        <taxon>Rhodospirillales</taxon>
        <taxon>Rhodospirillaceae</taxon>
        <taxon>Ferrovibrio</taxon>
    </lineage>
</organism>
<comment type="pathway">
    <text evidence="1">Bacterial outer membrane biogenesis; LPS O-antigen biosynthesis.</text>
</comment>
<evidence type="ECO:0000256" key="2">
    <source>
        <dbReference type="ARBA" id="ARBA00007637"/>
    </source>
</evidence>
<dbReference type="OrthoDB" id="9771073at2"/>
<protein>
    <submittedName>
        <fullName evidence="4">NAD-dependent epimerase/dehydratase family protein</fullName>
    </submittedName>
</protein>
<dbReference type="Pfam" id="PF01370">
    <property type="entry name" value="Epimerase"/>
    <property type="match status" value="1"/>
</dbReference>
<sequence>MRVIILGGDGFLGWPTAMALSQRGHEVMIIDNYFRRTACIRQDIPPLFQTQNMHQRAKAWHERSGRQIKVCEGDICDYGFLKGCFEAFAPDSVVHYAEQPSAPYSMLGQKEALFTLQNNLSGTLNLAYVVRETNPDIHIVKLGTMGEYGTPNIDIEEGFIDIEHKGRKDRLLFPRQAGSLYHTTKIQDTDLLYFYVRVWGLRVTDLMQGPVYGLFTDEMGDDARLTTFLNYDEIFGTVLNRFLVQAVAGIPMTVYGQGGQKRGYLNIKDTMQCVTLAVETPAARGEMRVFNQFTETFAVNDLANMVRDAAAAVGIKAEIAHVPNPRVEKEEHYYNPAHRGLRELGLQPNLLTQDVLARILEQIVNYKSDIRHDIIMPKTTWK</sequence>
<dbReference type="PANTHER" id="PTHR43000">
    <property type="entry name" value="DTDP-D-GLUCOSE 4,6-DEHYDRATASE-RELATED"/>
    <property type="match status" value="1"/>
</dbReference>
<evidence type="ECO:0000259" key="3">
    <source>
        <dbReference type="Pfam" id="PF01370"/>
    </source>
</evidence>
<proteinExistence type="inferred from homology"/>
<dbReference type="Proteomes" id="UP000317496">
    <property type="component" value="Chromosome"/>
</dbReference>
<dbReference type="Gene3D" id="3.90.25.10">
    <property type="entry name" value="UDP-galactose 4-epimerase, domain 1"/>
    <property type="match status" value="1"/>
</dbReference>
<evidence type="ECO:0000313" key="5">
    <source>
        <dbReference type="Proteomes" id="UP000317496"/>
    </source>
</evidence>
<gene>
    <name evidence="4" type="ORF">FNB15_03045</name>
</gene>
<keyword evidence="5" id="KW-1185">Reference proteome</keyword>
<dbReference type="RefSeq" id="WP_144067296.1">
    <property type="nucleotide sequence ID" value="NZ_CP041636.1"/>
</dbReference>
<dbReference type="InterPro" id="IPR036291">
    <property type="entry name" value="NAD(P)-bd_dom_sf"/>
</dbReference>
<evidence type="ECO:0000313" key="4">
    <source>
        <dbReference type="EMBL" id="QDO96315.1"/>
    </source>
</evidence>
<dbReference type="Gene3D" id="3.40.50.720">
    <property type="entry name" value="NAD(P)-binding Rossmann-like Domain"/>
    <property type="match status" value="1"/>
</dbReference>
<reference evidence="4 5" key="1">
    <citation type="submission" date="2019-07" db="EMBL/GenBank/DDBJ databases">
        <title>Genome sequencing for Ferrovibrio sp. K5.</title>
        <authorList>
            <person name="Park S.-J."/>
        </authorList>
    </citation>
    <scope>NUCLEOTIDE SEQUENCE [LARGE SCALE GENOMIC DNA]</scope>
    <source>
        <strain evidence="4 5">K5</strain>
    </source>
</reference>
<evidence type="ECO:0000256" key="1">
    <source>
        <dbReference type="ARBA" id="ARBA00005125"/>
    </source>
</evidence>